<evidence type="ECO:0000259" key="4">
    <source>
        <dbReference type="PROSITE" id="PS50249"/>
    </source>
</evidence>
<dbReference type="PANTHER" id="PTHR10540">
    <property type="entry name" value="EUKARYOTIC TRANSLATION INITIATION FACTOR 3 SUBUNIT F-RELATED"/>
    <property type="match status" value="1"/>
</dbReference>
<dbReference type="SMART" id="SM00232">
    <property type="entry name" value="JAB_MPN"/>
    <property type="match status" value="1"/>
</dbReference>
<evidence type="ECO:0000256" key="1">
    <source>
        <dbReference type="ARBA" id="ARBA00008568"/>
    </source>
</evidence>
<sequence>MPELAVVVDHFNRISKAGNQKRVVGVFLGSRQKKVLDISKSFAVPFDEDDKDNSVWFLDHDYLENIKVNARERIVGWYHTGPKIHMKDITINELMKRYYPNSVLVIVDVNPKDLELPTEAYISVEEVHDDGTPTLQTFEHVTSEIGEAGVEHLLRDIEDMTVGTLPQRITNQVHGLKGLNSRLLDIRSYLGEVATGKLPIHHQIIYELQDVFSLLPDMSLQEPVKAFYLRTKDQMVVVYLASLIHSVVALHNLINRIANQDGDKKEGQEKEESKKIEKLIRRKTKKKKKKKRRESKTCIK</sequence>
<dbReference type="STRING" id="61621.ENSRBIP00000019159"/>
<evidence type="ECO:0000313" key="6">
    <source>
        <dbReference type="Proteomes" id="UP000233180"/>
    </source>
</evidence>
<reference evidence="5" key="2">
    <citation type="submission" date="2025-08" db="UniProtKB">
        <authorList>
            <consortium name="Ensembl"/>
        </authorList>
    </citation>
    <scope>IDENTIFICATION</scope>
</reference>
<proteinExistence type="inferred from homology"/>
<organism evidence="5 6">
    <name type="scientific">Rhinopithecus bieti</name>
    <name type="common">Black snub-nosed monkey</name>
    <name type="synonym">Pygathrix bieti</name>
    <dbReference type="NCBI Taxonomy" id="61621"/>
    <lineage>
        <taxon>Eukaryota</taxon>
        <taxon>Metazoa</taxon>
        <taxon>Chordata</taxon>
        <taxon>Craniata</taxon>
        <taxon>Vertebrata</taxon>
        <taxon>Euteleostomi</taxon>
        <taxon>Mammalia</taxon>
        <taxon>Eutheria</taxon>
        <taxon>Euarchontoglires</taxon>
        <taxon>Primates</taxon>
        <taxon>Haplorrhini</taxon>
        <taxon>Catarrhini</taxon>
        <taxon>Cercopithecidae</taxon>
        <taxon>Colobinae</taxon>
        <taxon>Rhinopithecus</taxon>
    </lineage>
</organism>
<feature type="compositionally biased region" description="Basic and acidic residues" evidence="3">
    <location>
        <begin position="261"/>
        <end position="279"/>
    </location>
</feature>
<dbReference type="InterPro" id="IPR024969">
    <property type="entry name" value="EIF3F/CSN6-like_C"/>
</dbReference>
<dbReference type="OMA" id="RRESKTC"/>
<evidence type="ECO:0000256" key="3">
    <source>
        <dbReference type="SAM" id="MobiDB-lite"/>
    </source>
</evidence>
<dbReference type="GO" id="GO:0008237">
    <property type="term" value="F:metallopeptidase activity"/>
    <property type="evidence" value="ECO:0007669"/>
    <property type="project" value="InterPro"/>
</dbReference>
<dbReference type="Proteomes" id="UP000233180">
    <property type="component" value="Unassembled WGS sequence"/>
</dbReference>
<dbReference type="GO" id="GO:0043161">
    <property type="term" value="P:proteasome-mediated ubiquitin-dependent protein catabolic process"/>
    <property type="evidence" value="ECO:0007669"/>
    <property type="project" value="TreeGrafter"/>
</dbReference>
<keyword evidence="2" id="KW-0647">Proteasome</keyword>
<dbReference type="InterPro" id="IPR037518">
    <property type="entry name" value="MPN"/>
</dbReference>
<dbReference type="PANTHER" id="PTHR10540:SF15">
    <property type="entry name" value="MPN DOMAIN-CONTAINING PROTEIN"/>
    <property type="match status" value="1"/>
</dbReference>
<keyword evidence="6" id="KW-1185">Reference proteome</keyword>
<dbReference type="InterPro" id="IPR000555">
    <property type="entry name" value="JAMM/MPN+_dom"/>
</dbReference>
<reference evidence="5" key="3">
    <citation type="submission" date="2025-09" db="UniProtKB">
        <authorList>
            <consortium name="Ensembl"/>
        </authorList>
    </citation>
    <scope>IDENTIFICATION</scope>
</reference>
<dbReference type="Gene3D" id="3.40.140.10">
    <property type="entry name" value="Cytidine Deaminase, domain 2"/>
    <property type="match status" value="1"/>
</dbReference>
<dbReference type="Pfam" id="PF13012">
    <property type="entry name" value="MitMem_reg"/>
    <property type="match status" value="1"/>
</dbReference>
<dbReference type="Ensembl" id="ENSRBIT00000043029.1">
    <property type="protein sequence ID" value="ENSRBIP00000019159.1"/>
    <property type="gene ID" value="ENSRBIG00000033569.1"/>
</dbReference>
<dbReference type="InterPro" id="IPR033858">
    <property type="entry name" value="MPN_RPN7_8"/>
</dbReference>
<evidence type="ECO:0000313" key="5">
    <source>
        <dbReference type="Ensembl" id="ENSRBIP00000019159.1"/>
    </source>
</evidence>
<evidence type="ECO:0000256" key="2">
    <source>
        <dbReference type="ARBA" id="ARBA00022942"/>
    </source>
</evidence>
<dbReference type="GeneTree" id="ENSGT00950000183073"/>
<dbReference type="AlphaFoldDB" id="A0A2K6L6J4"/>
<feature type="compositionally biased region" description="Basic residues" evidence="3">
    <location>
        <begin position="280"/>
        <end position="294"/>
    </location>
</feature>
<reference evidence="5 6" key="1">
    <citation type="submission" date="2016-06" db="EMBL/GenBank/DDBJ databases">
        <title>Genome of Rhinopithecus bieti.</title>
        <authorList>
            <person name="Wu"/>
            <person name="C.-I. and Zhang"/>
            <person name="Y."/>
        </authorList>
    </citation>
    <scope>NUCLEOTIDE SEQUENCE</scope>
</reference>
<name>A0A2K6L6J4_RHIBE</name>
<comment type="similarity">
    <text evidence="1">Belongs to the peptidase M67A family.</text>
</comment>
<feature type="domain" description="MPN" evidence="4">
    <location>
        <begin position="1"/>
        <end position="127"/>
    </location>
</feature>
<feature type="region of interest" description="Disordered" evidence="3">
    <location>
        <begin position="260"/>
        <end position="300"/>
    </location>
</feature>
<dbReference type="Pfam" id="PF01398">
    <property type="entry name" value="JAB"/>
    <property type="match status" value="1"/>
</dbReference>
<protein>
    <recommendedName>
        <fullName evidence="4">MPN domain-containing protein</fullName>
    </recommendedName>
</protein>
<accession>A0A2K6L6J4</accession>
<dbReference type="PROSITE" id="PS50249">
    <property type="entry name" value="MPN"/>
    <property type="match status" value="1"/>
</dbReference>
<dbReference type="GO" id="GO:0005838">
    <property type="term" value="C:proteasome regulatory particle"/>
    <property type="evidence" value="ECO:0007669"/>
    <property type="project" value="InterPro"/>
</dbReference>
<dbReference type="CDD" id="cd08062">
    <property type="entry name" value="MPN_RPN7_8"/>
    <property type="match status" value="1"/>
</dbReference>